<evidence type="ECO:0000259" key="1">
    <source>
        <dbReference type="Pfam" id="PF00501"/>
    </source>
</evidence>
<evidence type="ECO:0000259" key="2">
    <source>
        <dbReference type="Pfam" id="PF13193"/>
    </source>
</evidence>
<dbReference type="Pfam" id="PF00501">
    <property type="entry name" value="AMP-binding"/>
    <property type="match status" value="1"/>
</dbReference>
<protein>
    <submittedName>
        <fullName evidence="3">Acyl-CoA synthetase</fullName>
    </submittedName>
</protein>
<dbReference type="PANTHER" id="PTHR43767:SF1">
    <property type="entry name" value="NONRIBOSOMAL PEPTIDE SYNTHASE PES1 (EUROFUNG)-RELATED"/>
    <property type="match status" value="1"/>
</dbReference>
<organism evidence="3 4">
    <name type="scientific">Cryptosporangium minutisporangium</name>
    <dbReference type="NCBI Taxonomy" id="113569"/>
    <lineage>
        <taxon>Bacteria</taxon>
        <taxon>Bacillati</taxon>
        <taxon>Actinomycetota</taxon>
        <taxon>Actinomycetes</taxon>
        <taxon>Cryptosporangiales</taxon>
        <taxon>Cryptosporangiaceae</taxon>
        <taxon>Cryptosporangium</taxon>
    </lineage>
</organism>
<dbReference type="PROSITE" id="PS00455">
    <property type="entry name" value="AMP_BINDING"/>
    <property type="match status" value="1"/>
</dbReference>
<accession>A0ABP6STU6</accession>
<dbReference type="EMBL" id="BAAAYN010000006">
    <property type="protein sequence ID" value="GAA3383935.1"/>
    <property type="molecule type" value="Genomic_DNA"/>
</dbReference>
<feature type="domain" description="AMP-binding enzyme C-terminal" evidence="2">
    <location>
        <begin position="464"/>
        <end position="539"/>
    </location>
</feature>
<dbReference type="PANTHER" id="PTHR43767">
    <property type="entry name" value="LONG-CHAIN-FATTY-ACID--COA LIGASE"/>
    <property type="match status" value="1"/>
</dbReference>
<dbReference type="InterPro" id="IPR042099">
    <property type="entry name" value="ANL_N_sf"/>
</dbReference>
<dbReference type="NCBIfam" id="NF005863">
    <property type="entry name" value="PRK07798.1"/>
    <property type="match status" value="1"/>
</dbReference>
<dbReference type="Gene3D" id="3.30.300.30">
    <property type="match status" value="1"/>
</dbReference>
<dbReference type="Pfam" id="PF13193">
    <property type="entry name" value="AMP-binding_C"/>
    <property type="match status" value="1"/>
</dbReference>
<evidence type="ECO:0000313" key="4">
    <source>
        <dbReference type="Proteomes" id="UP001501676"/>
    </source>
</evidence>
<dbReference type="InterPro" id="IPR020845">
    <property type="entry name" value="AMP-binding_CS"/>
</dbReference>
<sequence>MISFNLSQVFQSVSDAIPDTEAVVWRDRRLTYRAINERADGLAHYLAGRGLGARRERAELRGHESGQDHVGLYLRNCPEYVEAMVGGFRARLAPFNVNYRYVAEELLYLLSDAHARALVYHAEFAPCLQTIRDQLPELEVLIQVADESGNDLLDGAVAYESIIETPPPPAGMPTPTGDDLLVLYTGGTTGMPKGVLWRQDDIYVAAMGGTPFGAPEPFASYAEIAAAATANPGSQRLLMIPPFIHGAAQWSAFYTFTNGGTIVLLDDVHHFDAAQALRLIVSERVVGIPVLGDAVVLPIVEEIERAIAAGEPYDLSGFAAVSNGGAPLSPGMRERLLRALPHVLLLDAAGSSETGIQMSALSASGAMTEAGVFDAQEQTAVVDDTLSRVLAPGEGQGWLGRRGRIPLGYLGDPDKTARTFPVVDGVRWALPGDRVELLADGRIRLLGRDSATINTGGEKVFAEEVERAMLAHPAVRDVIVTGRPSDRWGSEVVAIVELNPDVDATDDDLIAASARHIARYKLPKIIVRVPEIARSPSGKADYRWAAEQARKATS</sequence>
<dbReference type="Gene3D" id="3.40.50.12780">
    <property type="entry name" value="N-terminal domain of ligase-like"/>
    <property type="match status" value="1"/>
</dbReference>
<dbReference type="InterPro" id="IPR050237">
    <property type="entry name" value="ATP-dep_AMP-bd_enzyme"/>
</dbReference>
<gene>
    <name evidence="3" type="ORF">GCM10020369_11750</name>
</gene>
<proteinExistence type="predicted"/>
<dbReference type="SUPFAM" id="SSF56801">
    <property type="entry name" value="Acetyl-CoA synthetase-like"/>
    <property type="match status" value="1"/>
</dbReference>
<dbReference type="InterPro" id="IPR025110">
    <property type="entry name" value="AMP-bd_C"/>
</dbReference>
<evidence type="ECO:0000313" key="3">
    <source>
        <dbReference type="EMBL" id="GAA3383935.1"/>
    </source>
</evidence>
<reference evidence="4" key="1">
    <citation type="journal article" date="2019" name="Int. J. Syst. Evol. Microbiol.">
        <title>The Global Catalogue of Microorganisms (GCM) 10K type strain sequencing project: providing services to taxonomists for standard genome sequencing and annotation.</title>
        <authorList>
            <consortium name="The Broad Institute Genomics Platform"/>
            <consortium name="The Broad Institute Genome Sequencing Center for Infectious Disease"/>
            <person name="Wu L."/>
            <person name="Ma J."/>
        </authorList>
    </citation>
    <scope>NUCLEOTIDE SEQUENCE [LARGE SCALE GENOMIC DNA]</scope>
    <source>
        <strain evidence="4">JCM 9458</strain>
    </source>
</reference>
<dbReference type="InterPro" id="IPR000873">
    <property type="entry name" value="AMP-dep_synth/lig_dom"/>
</dbReference>
<keyword evidence="4" id="KW-1185">Reference proteome</keyword>
<feature type="domain" description="AMP-dependent synthetase/ligase" evidence="1">
    <location>
        <begin position="16"/>
        <end position="397"/>
    </location>
</feature>
<dbReference type="Proteomes" id="UP001501676">
    <property type="component" value="Unassembled WGS sequence"/>
</dbReference>
<dbReference type="RefSeq" id="WP_345726928.1">
    <property type="nucleotide sequence ID" value="NZ_BAAAYN010000006.1"/>
</dbReference>
<name>A0ABP6STU6_9ACTN</name>
<comment type="caution">
    <text evidence="3">The sequence shown here is derived from an EMBL/GenBank/DDBJ whole genome shotgun (WGS) entry which is preliminary data.</text>
</comment>
<dbReference type="InterPro" id="IPR045851">
    <property type="entry name" value="AMP-bd_C_sf"/>
</dbReference>